<dbReference type="AlphaFoldDB" id="A0A917LY81"/>
<gene>
    <name evidence="1" type="ORF">GCM10011398_05680</name>
</gene>
<dbReference type="PANTHER" id="PTHR40051">
    <property type="entry name" value="IG HYPOTHETICAL 15966"/>
    <property type="match status" value="1"/>
</dbReference>
<dbReference type="RefSeq" id="WP_188453815.1">
    <property type="nucleotide sequence ID" value="NZ_BMFR01000001.1"/>
</dbReference>
<protein>
    <recommendedName>
        <fullName evidence="3">YolD-like family protein</fullName>
    </recommendedName>
</protein>
<accession>A0A917LY81</accession>
<evidence type="ECO:0000313" key="2">
    <source>
        <dbReference type="Proteomes" id="UP000622860"/>
    </source>
</evidence>
<evidence type="ECO:0008006" key="3">
    <source>
        <dbReference type="Google" id="ProtNLM"/>
    </source>
</evidence>
<sequence>MNKLTPGSNMMWESSRMMLPEHVQRIREHQKEMLKKTKPILDEQQKLDIGFKLQCALHNDLTVEIKHFDDGHYLTAKGKLIKLDTNKINLDIGKEVKLDNVLDVYID</sequence>
<name>A0A917LY81_9BACI</name>
<dbReference type="EMBL" id="BMFR01000001">
    <property type="protein sequence ID" value="GGG64918.1"/>
    <property type="molecule type" value="Genomic_DNA"/>
</dbReference>
<organism evidence="1 2">
    <name type="scientific">Virgibacillus oceani</name>
    <dbReference type="NCBI Taxonomy" id="1479511"/>
    <lineage>
        <taxon>Bacteria</taxon>
        <taxon>Bacillati</taxon>
        <taxon>Bacillota</taxon>
        <taxon>Bacilli</taxon>
        <taxon>Bacillales</taxon>
        <taxon>Bacillaceae</taxon>
        <taxon>Virgibacillus</taxon>
    </lineage>
</organism>
<reference evidence="1" key="1">
    <citation type="journal article" date="2014" name="Int. J. Syst. Evol. Microbiol.">
        <title>Complete genome sequence of Corynebacterium casei LMG S-19264T (=DSM 44701T), isolated from a smear-ripened cheese.</title>
        <authorList>
            <consortium name="US DOE Joint Genome Institute (JGI-PGF)"/>
            <person name="Walter F."/>
            <person name="Albersmeier A."/>
            <person name="Kalinowski J."/>
            <person name="Ruckert C."/>
        </authorList>
    </citation>
    <scope>NUCLEOTIDE SEQUENCE</scope>
    <source>
        <strain evidence="1">CGMCC 1.12754</strain>
    </source>
</reference>
<comment type="caution">
    <text evidence="1">The sequence shown here is derived from an EMBL/GenBank/DDBJ whole genome shotgun (WGS) entry which is preliminary data.</text>
</comment>
<dbReference type="Proteomes" id="UP000622860">
    <property type="component" value="Unassembled WGS sequence"/>
</dbReference>
<reference evidence="1" key="2">
    <citation type="submission" date="2020-09" db="EMBL/GenBank/DDBJ databases">
        <authorList>
            <person name="Sun Q."/>
            <person name="Zhou Y."/>
        </authorList>
    </citation>
    <scope>NUCLEOTIDE SEQUENCE</scope>
    <source>
        <strain evidence="1">CGMCC 1.12754</strain>
    </source>
</reference>
<proteinExistence type="predicted"/>
<dbReference type="PANTHER" id="PTHR40051:SF1">
    <property type="entry name" value="YOLD-LIKE FAMILY PROTEIN"/>
    <property type="match status" value="1"/>
</dbReference>
<keyword evidence="2" id="KW-1185">Reference proteome</keyword>
<dbReference type="Pfam" id="PF08863">
    <property type="entry name" value="YolD"/>
    <property type="match status" value="1"/>
</dbReference>
<evidence type="ECO:0000313" key="1">
    <source>
        <dbReference type="EMBL" id="GGG64918.1"/>
    </source>
</evidence>
<dbReference type="InterPro" id="IPR014962">
    <property type="entry name" value="YolD"/>
</dbReference>